<feature type="region of interest" description="Disordered" evidence="1">
    <location>
        <begin position="130"/>
        <end position="184"/>
    </location>
</feature>
<sequence>MRALPVASRLDRRALLGHDAEPALALFSTTCREHARTAVELGVHADAVLTKLAGDQALPPVAPRATGSTRAEVRPDGVRSPVEVVSLVRHKAEHLLVGEDADHEQLWRETRTGYAYSVQCEAHGRDHLAPAHSVRGRSAESVTRNPRPVTLRHFDLDRVTEALSGCPEQETNPGPASDNGPGRK</sequence>
<name>A0A290Z1H8_9PSEU</name>
<gene>
    <name evidence="2" type="ORF">CNX65_05805</name>
</gene>
<dbReference type="KEGG" id="apre:CNX65_05805"/>
<reference evidence="2" key="1">
    <citation type="submission" date="2017-09" db="EMBL/GenBank/DDBJ databases">
        <title>Complete Genome Sequence of ansamitocin-producing Bacterium Actinosynnema pretiosum X47.</title>
        <authorList>
            <person name="Cao G."/>
            <person name="Zong G."/>
            <person name="Zhong C."/>
            <person name="Fu J."/>
        </authorList>
    </citation>
    <scope>NUCLEOTIDE SEQUENCE [LARGE SCALE GENOMIC DNA]</scope>
    <source>
        <strain evidence="2">X47</strain>
    </source>
</reference>
<protein>
    <submittedName>
        <fullName evidence="2">Uncharacterized protein</fullName>
    </submittedName>
</protein>
<accession>A0A290Z1H8</accession>
<evidence type="ECO:0000256" key="1">
    <source>
        <dbReference type="SAM" id="MobiDB-lite"/>
    </source>
</evidence>
<proteinExistence type="predicted"/>
<keyword evidence="3" id="KW-1185">Reference proteome</keyword>
<dbReference type="Proteomes" id="UP000218505">
    <property type="component" value="Chromosome"/>
</dbReference>
<dbReference type="RefSeq" id="WP_096491837.1">
    <property type="nucleotide sequence ID" value="NZ_CP023445.1"/>
</dbReference>
<evidence type="ECO:0000313" key="2">
    <source>
        <dbReference type="EMBL" id="ATE52854.1"/>
    </source>
</evidence>
<organism evidence="2 3">
    <name type="scientific">Actinosynnema pretiosum</name>
    <dbReference type="NCBI Taxonomy" id="42197"/>
    <lineage>
        <taxon>Bacteria</taxon>
        <taxon>Bacillati</taxon>
        <taxon>Actinomycetota</taxon>
        <taxon>Actinomycetes</taxon>
        <taxon>Pseudonocardiales</taxon>
        <taxon>Pseudonocardiaceae</taxon>
        <taxon>Actinosynnema</taxon>
    </lineage>
</organism>
<dbReference type="AlphaFoldDB" id="A0A290Z1H8"/>
<dbReference type="EMBL" id="CP023445">
    <property type="protein sequence ID" value="ATE52854.1"/>
    <property type="molecule type" value="Genomic_DNA"/>
</dbReference>
<evidence type="ECO:0000313" key="3">
    <source>
        <dbReference type="Proteomes" id="UP000218505"/>
    </source>
</evidence>